<dbReference type="EMBL" id="JAMQOP010000001">
    <property type="protein sequence ID" value="MDS0297889.1"/>
    <property type="molecule type" value="Genomic_DNA"/>
</dbReference>
<gene>
    <name evidence="1" type="ORF">NDI76_03970</name>
</gene>
<keyword evidence="2" id="KW-1185">Reference proteome</keyword>
<name>A0ABU2GC63_9EURY</name>
<accession>A0ABU2GC63</accession>
<dbReference type="RefSeq" id="WP_310922717.1">
    <property type="nucleotide sequence ID" value="NZ_JAMQOP010000001.1"/>
</dbReference>
<comment type="caution">
    <text evidence="1">The sequence shown here is derived from an EMBL/GenBank/DDBJ whole genome shotgun (WGS) entry which is preliminary data.</text>
</comment>
<evidence type="ECO:0000313" key="2">
    <source>
        <dbReference type="Proteomes" id="UP001257060"/>
    </source>
</evidence>
<dbReference type="Proteomes" id="UP001257060">
    <property type="component" value="Unassembled WGS sequence"/>
</dbReference>
<organism evidence="1 2">
    <name type="scientific">Halogeometricum salsisoli</name>
    <dbReference type="NCBI Taxonomy" id="2950536"/>
    <lineage>
        <taxon>Archaea</taxon>
        <taxon>Methanobacteriati</taxon>
        <taxon>Methanobacteriota</taxon>
        <taxon>Stenosarchaea group</taxon>
        <taxon>Halobacteria</taxon>
        <taxon>Halobacteriales</taxon>
        <taxon>Haloferacaceae</taxon>
        <taxon>Halogeometricum</taxon>
    </lineage>
</organism>
<sequence length="46" mass="4675">MAAGPRTGDSAARVTDATVVVGNGADPPTDPQGARFGPYEAVVYRI</sequence>
<reference evidence="1 2" key="1">
    <citation type="submission" date="2022-06" db="EMBL/GenBank/DDBJ databases">
        <title>Halogeometricum sp. a new haloarchaeum isolate from saline soil.</title>
        <authorList>
            <person name="Strakova D."/>
            <person name="Galisteo C."/>
            <person name="Sanchez-Porro C."/>
            <person name="Ventosa A."/>
        </authorList>
    </citation>
    <scope>NUCLEOTIDE SEQUENCE [LARGE SCALE GENOMIC DNA]</scope>
    <source>
        <strain evidence="1 2">S1BR25-6</strain>
    </source>
</reference>
<proteinExistence type="predicted"/>
<protein>
    <submittedName>
        <fullName evidence="1">Uncharacterized protein</fullName>
    </submittedName>
</protein>
<evidence type="ECO:0000313" key="1">
    <source>
        <dbReference type="EMBL" id="MDS0297889.1"/>
    </source>
</evidence>